<keyword evidence="1" id="KW-0812">Transmembrane</keyword>
<protein>
    <submittedName>
        <fullName evidence="2">Uncharacterized protein</fullName>
    </submittedName>
</protein>
<dbReference type="EMBL" id="WAJS01000017">
    <property type="protein sequence ID" value="KAB1647960.1"/>
    <property type="molecule type" value="Genomic_DNA"/>
</dbReference>
<organism evidence="2 3">
    <name type="scientific">Adlercreutzia muris</name>
    <dbReference type="NCBI Taxonomy" id="1796610"/>
    <lineage>
        <taxon>Bacteria</taxon>
        <taxon>Bacillati</taxon>
        <taxon>Actinomycetota</taxon>
        <taxon>Coriobacteriia</taxon>
        <taxon>Eggerthellales</taxon>
        <taxon>Eggerthellaceae</taxon>
        <taxon>Adlercreutzia</taxon>
    </lineage>
</organism>
<keyword evidence="1" id="KW-1133">Transmembrane helix</keyword>
<dbReference type="AlphaFoldDB" id="A0A7C8FWT7"/>
<accession>A0A7C8FWT7</accession>
<dbReference type="RefSeq" id="WP_151430614.1">
    <property type="nucleotide sequence ID" value="NZ_JANJZI010000003.1"/>
</dbReference>
<evidence type="ECO:0000256" key="1">
    <source>
        <dbReference type="SAM" id="Phobius"/>
    </source>
</evidence>
<sequence>MKLADSKPLSVASTLCSILGFPLALLSLAGVQMPWILDAIGNSAFIWLPIVTLITGFLAFTKLIFRFPLRIAKL</sequence>
<gene>
    <name evidence="2" type="ORF">F8D48_06620</name>
</gene>
<evidence type="ECO:0000313" key="2">
    <source>
        <dbReference type="EMBL" id="KAB1647960.1"/>
    </source>
</evidence>
<feature type="transmembrane region" description="Helical" evidence="1">
    <location>
        <begin position="45"/>
        <end position="65"/>
    </location>
</feature>
<comment type="caution">
    <text evidence="2">The sequence shown here is derived from an EMBL/GenBank/DDBJ whole genome shotgun (WGS) entry which is preliminary data.</text>
</comment>
<keyword evidence="1" id="KW-0472">Membrane</keyword>
<keyword evidence="3" id="KW-1185">Reference proteome</keyword>
<name>A0A7C8FWT7_9ACTN</name>
<proteinExistence type="predicted"/>
<evidence type="ECO:0000313" key="3">
    <source>
        <dbReference type="Proteomes" id="UP000479639"/>
    </source>
</evidence>
<reference evidence="2 3" key="1">
    <citation type="submission" date="2019-09" db="EMBL/GenBank/DDBJ databases">
        <title>Whole genome shotgun sequencing (WGS) of Ellagibacter isourolithinifaciens DSM 104140(T) and Adlercreutzia muris DSM 29508(T).</title>
        <authorList>
            <person name="Stoll D.A."/>
            <person name="Danylec N."/>
            <person name="Huch M."/>
        </authorList>
    </citation>
    <scope>NUCLEOTIDE SEQUENCE [LARGE SCALE GENOMIC DNA]</scope>
    <source>
        <strain evidence="2 3">DSM 29508</strain>
    </source>
</reference>
<dbReference type="Proteomes" id="UP000479639">
    <property type="component" value="Unassembled WGS sequence"/>
</dbReference>